<organism evidence="2 3">
    <name type="scientific">Sphingomonas arvum</name>
    <dbReference type="NCBI Taxonomy" id="2992113"/>
    <lineage>
        <taxon>Bacteria</taxon>
        <taxon>Pseudomonadati</taxon>
        <taxon>Pseudomonadota</taxon>
        <taxon>Alphaproteobacteria</taxon>
        <taxon>Sphingomonadales</taxon>
        <taxon>Sphingomonadaceae</taxon>
        <taxon>Sphingomonas</taxon>
    </lineage>
</organism>
<dbReference type="Pfam" id="PF04002">
    <property type="entry name" value="RadC"/>
    <property type="match status" value="1"/>
</dbReference>
<sequence>MFLRSETPARLTGVEACRDFFADCMAGSAGVNGLWVAHVDGQARCIQLAAYPAGAVDGDLPVQKIIEQAAQLSSVGMVVAEHRTGDAPDVPAARAGLRQLSLAAEAMDVAVLDHLIFTGGECTSLRRAGLL</sequence>
<proteinExistence type="predicted"/>
<evidence type="ECO:0000313" key="3">
    <source>
        <dbReference type="Proteomes" id="UP001526246"/>
    </source>
</evidence>
<gene>
    <name evidence="2" type="ORF">OMW55_10740</name>
</gene>
<keyword evidence="3" id="KW-1185">Reference proteome</keyword>
<dbReference type="Proteomes" id="UP001526246">
    <property type="component" value="Unassembled WGS sequence"/>
</dbReference>
<dbReference type="RefSeq" id="WP_264883044.1">
    <property type="nucleotide sequence ID" value="NZ_JAPDOB010000002.1"/>
</dbReference>
<accession>A0ABT3JGR1</accession>
<dbReference type="Gene3D" id="3.40.140.10">
    <property type="entry name" value="Cytidine Deaminase, domain 2"/>
    <property type="match status" value="1"/>
</dbReference>
<dbReference type="EMBL" id="JAPDOB010000002">
    <property type="protein sequence ID" value="MCW3798278.1"/>
    <property type="molecule type" value="Genomic_DNA"/>
</dbReference>
<protein>
    <recommendedName>
        <fullName evidence="1">RadC-like JAB domain-containing protein</fullName>
    </recommendedName>
</protein>
<comment type="caution">
    <text evidence="2">The sequence shown here is derived from an EMBL/GenBank/DDBJ whole genome shotgun (WGS) entry which is preliminary data.</text>
</comment>
<dbReference type="InterPro" id="IPR025657">
    <property type="entry name" value="RadC_JAB"/>
</dbReference>
<evidence type="ECO:0000259" key="1">
    <source>
        <dbReference type="Pfam" id="PF04002"/>
    </source>
</evidence>
<feature type="domain" description="RadC-like JAB" evidence="1">
    <location>
        <begin position="15"/>
        <end position="129"/>
    </location>
</feature>
<evidence type="ECO:0000313" key="2">
    <source>
        <dbReference type="EMBL" id="MCW3798278.1"/>
    </source>
</evidence>
<reference evidence="2 3" key="1">
    <citation type="submission" date="2022-10" db="EMBL/GenBank/DDBJ databases">
        <title>Sphingomonas sp.</title>
        <authorList>
            <person name="Jin C."/>
        </authorList>
    </citation>
    <scope>NUCLEOTIDE SEQUENCE [LARGE SCALE GENOMIC DNA]</scope>
    <source>
        <strain evidence="2 3">BN140010</strain>
    </source>
</reference>
<name>A0ABT3JGR1_9SPHN</name>